<dbReference type="OrthoDB" id="10520371at2759"/>
<evidence type="ECO:0000313" key="2">
    <source>
        <dbReference type="Proteomes" id="UP000250321"/>
    </source>
</evidence>
<dbReference type="EMBL" id="PJQY01000177">
    <property type="protein sequence ID" value="PQQ16700.1"/>
    <property type="molecule type" value="Genomic_DNA"/>
</dbReference>
<name>A0A314ZDB6_PRUYE</name>
<reference evidence="1 2" key="1">
    <citation type="submission" date="2018-02" db="EMBL/GenBank/DDBJ databases">
        <title>Draft genome of wild Prunus yedoensis var. nudiflora.</title>
        <authorList>
            <person name="Baek S."/>
            <person name="Kim J.-H."/>
            <person name="Choi K."/>
            <person name="Kim G.-B."/>
            <person name="Cho A."/>
            <person name="Jang H."/>
            <person name="Shin C.-H."/>
            <person name="Yu H.-J."/>
            <person name="Mun J.-H."/>
        </authorList>
    </citation>
    <scope>NUCLEOTIDE SEQUENCE [LARGE SCALE GENOMIC DNA]</scope>
    <source>
        <strain evidence="2">cv. Jeju island</strain>
        <tissue evidence="1">Leaf</tissue>
    </source>
</reference>
<keyword evidence="2" id="KW-1185">Reference proteome</keyword>
<sequence>MEDVKQFLWSVEGVELAGTIQFSGDLDLLKKIQKRYPEFVFSLEDLVGDVEEDD</sequence>
<comment type="caution">
    <text evidence="1">The sequence shown here is derived from an EMBL/GenBank/DDBJ whole genome shotgun (WGS) entry which is preliminary data.</text>
</comment>
<proteinExistence type="predicted"/>
<dbReference type="Proteomes" id="UP000250321">
    <property type="component" value="Unassembled WGS sequence"/>
</dbReference>
<accession>A0A314ZDB6</accession>
<evidence type="ECO:0000313" key="1">
    <source>
        <dbReference type="EMBL" id="PQQ16700.1"/>
    </source>
</evidence>
<organism evidence="1 2">
    <name type="scientific">Prunus yedoensis var. nudiflora</name>
    <dbReference type="NCBI Taxonomy" id="2094558"/>
    <lineage>
        <taxon>Eukaryota</taxon>
        <taxon>Viridiplantae</taxon>
        <taxon>Streptophyta</taxon>
        <taxon>Embryophyta</taxon>
        <taxon>Tracheophyta</taxon>
        <taxon>Spermatophyta</taxon>
        <taxon>Magnoliopsida</taxon>
        <taxon>eudicotyledons</taxon>
        <taxon>Gunneridae</taxon>
        <taxon>Pentapetalae</taxon>
        <taxon>rosids</taxon>
        <taxon>fabids</taxon>
        <taxon>Rosales</taxon>
        <taxon>Rosaceae</taxon>
        <taxon>Amygdaloideae</taxon>
        <taxon>Amygdaleae</taxon>
        <taxon>Prunus</taxon>
    </lineage>
</organism>
<dbReference type="AlphaFoldDB" id="A0A314ZDB6"/>
<protein>
    <submittedName>
        <fullName evidence="1">Uncharacterized protein</fullName>
    </submittedName>
</protein>
<gene>
    <name evidence="1" type="ORF">Pyn_35198</name>
</gene>